<accession>A0ABM0ZUJ8</accession>
<evidence type="ECO:0000259" key="5">
    <source>
        <dbReference type="PROSITE" id="PS50106"/>
    </source>
</evidence>
<dbReference type="SUPFAM" id="SSF50156">
    <property type="entry name" value="PDZ domain-like"/>
    <property type="match status" value="1"/>
</dbReference>
<dbReference type="RefSeq" id="XP_012934761.1">
    <property type="nucleotide sequence ID" value="XM_013079307.1"/>
</dbReference>
<dbReference type="InterPro" id="IPR031847">
    <property type="entry name" value="PDLI1-4/Zasp-like_mid"/>
</dbReference>
<comment type="subcellular location">
    <subcellularLocation>
        <location evidence="1">Cytoplasm</location>
    </subcellularLocation>
</comment>
<feature type="region of interest" description="Disordered" evidence="4">
    <location>
        <begin position="224"/>
        <end position="258"/>
    </location>
</feature>
<dbReference type="PANTHER" id="PTHR24214">
    <property type="entry name" value="PDZ AND LIM DOMAIN PROTEIN ZASP"/>
    <property type="match status" value="1"/>
</dbReference>
<evidence type="ECO:0000313" key="7">
    <source>
        <dbReference type="RefSeq" id="XP_012934761.1"/>
    </source>
</evidence>
<feature type="compositionally biased region" description="Low complexity" evidence="4">
    <location>
        <begin position="150"/>
        <end position="165"/>
    </location>
</feature>
<reference evidence="7" key="1">
    <citation type="submission" date="2025-08" db="UniProtKB">
        <authorList>
            <consortium name="RefSeq"/>
        </authorList>
    </citation>
    <scope>IDENTIFICATION</scope>
</reference>
<dbReference type="Pfam" id="PF15936">
    <property type="entry name" value="DUF4749"/>
    <property type="match status" value="1"/>
</dbReference>
<feature type="region of interest" description="Disordered" evidence="4">
    <location>
        <begin position="556"/>
        <end position="665"/>
    </location>
</feature>
<dbReference type="Pfam" id="PF00595">
    <property type="entry name" value="PDZ"/>
    <property type="match status" value="1"/>
</dbReference>
<dbReference type="InterPro" id="IPR036034">
    <property type="entry name" value="PDZ_sf"/>
</dbReference>
<organism evidence="6 7">
    <name type="scientific">Aplysia californica</name>
    <name type="common">California sea hare</name>
    <dbReference type="NCBI Taxonomy" id="6500"/>
    <lineage>
        <taxon>Eukaryota</taxon>
        <taxon>Metazoa</taxon>
        <taxon>Spiralia</taxon>
        <taxon>Lophotrochozoa</taxon>
        <taxon>Mollusca</taxon>
        <taxon>Gastropoda</taxon>
        <taxon>Heterobranchia</taxon>
        <taxon>Euthyneura</taxon>
        <taxon>Tectipleura</taxon>
        <taxon>Aplysiida</taxon>
        <taxon>Aplysioidea</taxon>
        <taxon>Aplysiidae</taxon>
        <taxon>Aplysia</taxon>
    </lineage>
</organism>
<evidence type="ECO:0000256" key="4">
    <source>
        <dbReference type="SAM" id="MobiDB-lite"/>
    </source>
</evidence>
<keyword evidence="3" id="KW-0479">Metal-binding</keyword>
<dbReference type="InterPro" id="IPR001478">
    <property type="entry name" value="PDZ"/>
</dbReference>
<protein>
    <submittedName>
        <fullName evidence="7">Trithorax group protein osa isoform X1</fullName>
    </submittedName>
</protein>
<evidence type="ECO:0000256" key="3">
    <source>
        <dbReference type="ARBA" id="ARBA00023038"/>
    </source>
</evidence>
<keyword evidence="2" id="KW-0963">Cytoplasm</keyword>
<feature type="compositionally biased region" description="Polar residues" evidence="4">
    <location>
        <begin position="468"/>
        <end position="487"/>
    </location>
</feature>
<keyword evidence="3" id="KW-0440">LIM domain</keyword>
<keyword evidence="3" id="KW-0862">Zinc</keyword>
<dbReference type="PROSITE" id="PS50106">
    <property type="entry name" value="PDZ"/>
    <property type="match status" value="1"/>
</dbReference>
<feature type="compositionally biased region" description="Polar residues" evidence="4">
    <location>
        <begin position="618"/>
        <end position="646"/>
    </location>
</feature>
<dbReference type="Proteomes" id="UP000694888">
    <property type="component" value="Unplaced"/>
</dbReference>
<dbReference type="Gene3D" id="2.30.42.10">
    <property type="match status" value="1"/>
</dbReference>
<dbReference type="SMART" id="SM00228">
    <property type="entry name" value="PDZ"/>
    <property type="match status" value="1"/>
</dbReference>
<feature type="region of interest" description="Disordered" evidence="4">
    <location>
        <begin position="407"/>
        <end position="498"/>
    </location>
</feature>
<dbReference type="CDD" id="cd23068">
    <property type="entry name" value="PDZ_ZASP52-like"/>
    <property type="match status" value="1"/>
</dbReference>
<dbReference type="InterPro" id="IPR006643">
    <property type="entry name" value="Zasp-like_motif"/>
</dbReference>
<feature type="region of interest" description="Disordered" evidence="4">
    <location>
        <begin position="86"/>
        <end position="204"/>
    </location>
</feature>
<feature type="compositionally biased region" description="Pro residues" evidence="4">
    <location>
        <begin position="180"/>
        <end position="189"/>
    </location>
</feature>
<feature type="compositionally biased region" description="Pro residues" evidence="4">
    <location>
        <begin position="444"/>
        <end position="456"/>
    </location>
</feature>
<dbReference type="PANTHER" id="PTHR24214:SF38">
    <property type="entry name" value="PDZ AND LIM DOMAIN PROTEIN ZASP-RELATED"/>
    <property type="match status" value="1"/>
</dbReference>
<evidence type="ECO:0000256" key="2">
    <source>
        <dbReference type="ARBA" id="ARBA00022490"/>
    </source>
</evidence>
<evidence type="ECO:0000256" key="1">
    <source>
        <dbReference type="ARBA" id="ARBA00004496"/>
    </source>
</evidence>
<dbReference type="InterPro" id="IPR050604">
    <property type="entry name" value="PDZ-LIM_domain"/>
</dbReference>
<feature type="region of interest" description="Disordered" evidence="4">
    <location>
        <begin position="680"/>
        <end position="741"/>
    </location>
</feature>
<gene>
    <name evidence="7" type="primary">LOC101848335</name>
</gene>
<dbReference type="GeneID" id="101848335"/>
<evidence type="ECO:0000313" key="6">
    <source>
        <dbReference type="Proteomes" id="UP000694888"/>
    </source>
</evidence>
<feature type="domain" description="PDZ" evidence="5">
    <location>
        <begin position="7"/>
        <end position="89"/>
    </location>
</feature>
<dbReference type="SMART" id="SM00735">
    <property type="entry name" value="ZM"/>
    <property type="match status" value="1"/>
</dbReference>
<proteinExistence type="predicted"/>
<name>A0ABM0ZUJ8_APLCA</name>
<sequence length="741" mass="80738">MVGSRLNVHLYRDSFQTPWGFRLQGGKDLVQPLVVQRVFSNSPAEGELQRGDVILSINNRDGNQLTHKQAQDLIKHGGGQVQLVVSRPPPGSHIAPLSPPIVTQQPRAPSLQGFASPKQQPPSRPTQMSMYDRDYYPQYSPGGGPDQYRQQKPPAAPHHQPLHVQAPPPDRHRTSYSQPPTTPTTPTPPWAAQQAAPKRVSKLSKLGGGGGFNFGVDYATLPRSRSQSSAQYGARRPRTTSDSIDGPEDIEPDRLASGPVPKVCSLRNLGGGGYDFGSSFGASATLPRRSTGRRLSQPPSMPGGGSGFMPRKISLNRLGGGGPDFGSDFTQGRGGQTPAQRYEPVRDSSTMLNRVHTSLDTITLSPRTPEVQQSSPFYQAYEPTPQYQAPPPQQMYTPTGILLEQQRLQEQQQDEGEDIVPVWERRKQFQQGSGQDAGVRTPANKPPPRIPKPKPGPSSYGNFGTDYRTPQQKASTATWRPSPQQFKPNPAPVTVVPVQYKPSPPAPVSPAAPPAPAPIYQIPVQTSTQGWQKPPQVEDDSMPAWRNTLRSTGVKPWEQDATFGQEHEPARSVPSQQSPRAVAGGYSPTAAPFSPTQTPVVPVAGGNSQDGPKVVHLQYNSPMGLYSNQNVQETLHGQTQAMSDQTKPPPPQTNQAGDRDWSQSAVLRFIEQDKKRLQSLLSSPVVSKIRPPGPWRKPKSVRWQPQGPKKAGPPPTAPKPHVFQPAPQQQPFYDEIGASDF</sequence>
<keyword evidence="6" id="KW-1185">Reference proteome</keyword>
<feature type="region of interest" description="Disordered" evidence="4">
    <location>
        <begin position="280"/>
        <end position="343"/>
    </location>
</feature>